<evidence type="ECO:0000256" key="1">
    <source>
        <dbReference type="SAM" id="MobiDB-lite"/>
    </source>
</evidence>
<protein>
    <recommendedName>
        <fullName evidence="4">Aminoglycoside phosphotransferase</fullName>
    </recommendedName>
</protein>
<feature type="region of interest" description="Disordered" evidence="1">
    <location>
        <begin position="1"/>
        <end position="28"/>
    </location>
</feature>
<feature type="non-terminal residue" evidence="2">
    <location>
        <position position="245"/>
    </location>
</feature>
<sequence length="245" mass="25964">MSMPKPMPVPLPIPPEQSSLPLSPASERVPEAVGAGTDVPDLRLLTGPDAGDLLAAALEPSGRQLLSWRVENVDHQPGDSCTAVYRVQVRGADGRADEERISARTGRLPRGATVLEDGANRVAVWRFPYDPWLPALSSACDPVALAGLLEDVGCGGGPVRYRVRAYRPGRRAVIEVTGSYGRLFIKVVRPSRVDALHQRHRLLTDAGVPAPASLGFTPDGLVVLQALPGRTLREVLRGGGGRGGG</sequence>
<accession>A0ABX0E6U4</accession>
<comment type="caution">
    <text evidence="2">The sequence shown here is derived from an EMBL/GenBank/DDBJ whole genome shotgun (WGS) entry which is preliminary data.</text>
</comment>
<evidence type="ECO:0000313" key="2">
    <source>
        <dbReference type="EMBL" id="NGO48710.1"/>
    </source>
</evidence>
<keyword evidence="3" id="KW-1185">Reference proteome</keyword>
<proteinExistence type="predicted"/>
<evidence type="ECO:0008006" key="4">
    <source>
        <dbReference type="Google" id="ProtNLM"/>
    </source>
</evidence>
<organism evidence="2 3">
    <name type="scientific">Streptomyces ureilyticus</name>
    <dbReference type="NCBI Taxonomy" id="1775131"/>
    <lineage>
        <taxon>Bacteria</taxon>
        <taxon>Bacillati</taxon>
        <taxon>Actinomycetota</taxon>
        <taxon>Actinomycetes</taxon>
        <taxon>Kitasatosporales</taxon>
        <taxon>Streptomycetaceae</taxon>
        <taxon>Streptomyces</taxon>
    </lineage>
</organism>
<evidence type="ECO:0000313" key="3">
    <source>
        <dbReference type="Proteomes" id="UP001518140"/>
    </source>
</evidence>
<feature type="compositionally biased region" description="Pro residues" evidence="1">
    <location>
        <begin position="1"/>
        <end position="15"/>
    </location>
</feature>
<name>A0ABX0E6U4_9ACTN</name>
<dbReference type="Proteomes" id="UP001518140">
    <property type="component" value="Unassembled WGS sequence"/>
</dbReference>
<reference evidence="2 3" key="1">
    <citation type="submission" date="2020-02" db="EMBL/GenBank/DDBJ databases">
        <title>Whole-genome analyses of novel actinobacteria.</title>
        <authorList>
            <person name="Sahin N."/>
            <person name="Tokatli A."/>
        </authorList>
    </citation>
    <scope>NUCLEOTIDE SEQUENCE [LARGE SCALE GENOMIC DNA]</scope>
    <source>
        <strain evidence="2 3">YC419</strain>
    </source>
</reference>
<dbReference type="EMBL" id="JAAKZX010000284">
    <property type="protein sequence ID" value="NGO48710.1"/>
    <property type="molecule type" value="Genomic_DNA"/>
</dbReference>
<gene>
    <name evidence="2" type="ORF">G6048_43775</name>
</gene>